<feature type="compositionally biased region" description="Acidic residues" evidence="1">
    <location>
        <begin position="334"/>
        <end position="347"/>
    </location>
</feature>
<feature type="compositionally biased region" description="Acidic residues" evidence="1">
    <location>
        <begin position="299"/>
        <end position="314"/>
    </location>
</feature>
<proteinExistence type="predicted"/>
<dbReference type="InterPro" id="IPR040843">
    <property type="entry name" value="RAMA"/>
</dbReference>
<reference evidence="3" key="1">
    <citation type="submission" date="2021-01" db="EMBL/GenBank/DDBJ databases">
        <authorList>
            <person name="Corre E."/>
            <person name="Pelletier E."/>
            <person name="Niang G."/>
            <person name="Scheremetjew M."/>
            <person name="Finn R."/>
            <person name="Kale V."/>
            <person name="Holt S."/>
            <person name="Cochrane G."/>
            <person name="Meng A."/>
            <person name="Brown T."/>
            <person name="Cohen L."/>
        </authorList>
    </citation>
    <scope>NUCLEOTIDE SEQUENCE</scope>
    <source>
        <strain evidence="3">SL-175</strain>
    </source>
</reference>
<dbReference type="AlphaFoldDB" id="A0A7S0XBA9"/>
<feature type="domain" description="RAMA" evidence="2">
    <location>
        <begin position="177"/>
        <end position="274"/>
    </location>
</feature>
<evidence type="ECO:0000259" key="2">
    <source>
        <dbReference type="Pfam" id="PF18755"/>
    </source>
</evidence>
<evidence type="ECO:0000313" key="3">
    <source>
        <dbReference type="EMBL" id="CAD8713755.1"/>
    </source>
</evidence>
<name>A0A7S0XBA9_9CHLO</name>
<feature type="compositionally biased region" description="Acidic residues" evidence="1">
    <location>
        <begin position="64"/>
        <end position="82"/>
    </location>
</feature>
<accession>A0A7S0XBA9</accession>
<feature type="region of interest" description="Disordered" evidence="1">
    <location>
        <begin position="278"/>
        <end position="411"/>
    </location>
</feature>
<dbReference type="Pfam" id="PF18755">
    <property type="entry name" value="RAMA"/>
    <property type="match status" value="1"/>
</dbReference>
<feature type="compositionally biased region" description="Basic and acidic residues" evidence="1">
    <location>
        <begin position="377"/>
        <end position="395"/>
    </location>
</feature>
<evidence type="ECO:0000256" key="1">
    <source>
        <dbReference type="SAM" id="MobiDB-lite"/>
    </source>
</evidence>
<sequence length="508" mass="55087">MKRPPMIVDGTEDEAYPEDEYMTEAQLEDVAFYDALSPIDALPLLAVSGVNGKGYWIGSTPVPPEEEASSEEDSGDDVEDEETKELMEIELAKVREERRDVAMEMARLWKEDPEQWLVRSKVVWAARHNDKRGKRPAAAVRAPPRFTAEKAVAGAGAASRAASRGTYGSKRPVGIVNRPGRSTVSLKMLMDDGRMKCGPDQLWITYQNQTWSGKLNADGVIFFQGKDFQSPSAWAIYVKRLANPAKKADDGWKSVRYGDRDGPMLELLKGAFVREMIGGASKTPGSSGVKRNRKKDSSDSEEEEDRDGEGEDDGGASVGTGEDADDARIGVGGEADDTEGAFGEEEGAGWAATTTPSSAAAGGHVREKKEKKPKKQKKDDMTSEERTARKADKAARKAKKRVNVTDSWPPDPTDLHWATRFRSSQLLGGAEPDPGGALVMPGGDHSALVGRIVQIYSPNRRSWHLGRVLTYDSVGGGASVLQCGGDVEHGVSLENLAKVEQLTRVGDP</sequence>
<protein>
    <recommendedName>
        <fullName evidence="2">RAMA domain-containing protein</fullName>
    </recommendedName>
</protein>
<organism evidence="3">
    <name type="scientific">Mantoniella antarctica</name>
    <dbReference type="NCBI Taxonomy" id="81844"/>
    <lineage>
        <taxon>Eukaryota</taxon>
        <taxon>Viridiplantae</taxon>
        <taxon>Chlorophyta</taxon>
        <taxon>Mamiellophyceae</taxon>
        <taxon>Mamiellales</taxon>
        <taxon>Mamiellaceae</taxon>
        <taxon>Mantoniella</taxon>
    </lineage>
</organism>
<feature type="compositionally biased region" description="Low complexity" evidence="1">
    <location>
        <begin position="348"/>
        <end position="363"/>
    </location>
</feature>
<gene>
    <name evidence="3" type="ORF">MANT1106_LOCUS15935</name>
</gene>
<dbReference type="EMBL" id="HBFC01026349">
    <property type="protein sequence ID" value="CAD8713755.1"/>
    <property type="molecule type" value="Transcribed_RNA"/>
</dbReference>
<feature type="region of interest" description="Disordered" evidence="1">
    <location>
        <begin position="58"/>
        <end position="82"/>
    </location>
</feature>